<gene>
    <name evidence="1" type="ORF">ABW02_16950</name>
</gene>
<protein>
    <recommendedName>
        <fullName evidence="3">Branched-chain amino acid aminotransferase</fullName>
    </recommendedName>
</protein>
<keyword evidence="2" id="KW-1185">Reference proteome</keyword>
<dbReference type="AlphaFoldDB" id="A0A0J1IGQ2"/>
<dbReference type="Proteomes" id="UP000036045">
    <property type="component" value="Unassembled WGS sequence"/>
</dbReference>
<dbReference type="RefSeq" id="WP_047943463.1">
    <property type="nucleotide sequence ID" value="NZ_LDPH01000018.1"/>
</dbReference>
<reference evidence="1 2" key="1">
    <citation type="submission" date="2015-05" db="EMBL/GenBank/DDBJ databases">
        <title>Whole genome sequence and identification of bacterial endophytes from Costus igneus.</title>
        <authorList>
            <person name="Lee Y.P."/>
            <person name="Gan H.M."/>
            <person name="Eng W."/>
            <person name="Wheatley M.S."/>
            <person name="Caraballo A."/>
            <person name="Polter S."/>
            <person name="Savka M.A."/>
            <person name="Hudson A.O."/>
        </authorList>
    </citation>
    <scope>NUCLEOTIDE SEQUENCE [LARGE SCALE GENOMIC DNA]</scope>
    <source>
        <strain evidence="1 2">RIT379</strain>
    </source>
</reference>
<sequence length="196" mass="22692">MLKNEMNKYIEECKSQNGGKVVLFEEEMNYVRKVGLADDHMVMEQTAERFSDLYMELANKETDEVVQENAQERILEDTIDYLERNIDIYLYVETKAFDIVSVDSMSLEVDSVFGTYEVLCGLKSPKKTEKEIRAFMENQLTGDDTSFHLMFNGNDGVWDVNFPLEKINGFHKEMQIGDALKLAYLFLFSLNEKLSA</sequence>
<organism evidence="1 2">
    <name type="scientific">Niallia circulans</name>
    <name type="common">Bacillus circulans</name>
    <dbReference type="NCBI Taxonomy" id="1397"/>
    <lineage>
        <taxon>Bacteria</taxon>
        <taxon>Bacillati</taxon>
        <taxon>Bacillota</taxon>
        <taxon>Bacilli</taxon>
        <taxon>Bacillales</taxon>
        <taxon>Bacillaceae</taxon>
        <taxon>Niallia</taxon>
    </lineage>
</organism>
<name>A0A0J1IGQ2_NIACI</name>
<comment type="caution">
    <text evidence="1">The sequence shown here is derived from an EMBL/GenBank/DDBJ whole genome shotgun (WGS) entry which is preliminary data.</text>
</comment>
<accession>A0A0J1IGQ2</accession>
<evidence type="ECO:0000313" key="1">
    <source>
        <dbReference type="EMBL" id="KLV25123.1"/>
    </source>
</evidence>
<proteinExistence type="predicted"/>
<evidence type="ECO:0008006" key="3">
    <source>
        <dbReference type="Google" id="ProtNLM"/>
    </source>
</evidence>
<dbReference type="PATRIC" id="fig|1397.4.peg.1592"/>
<dbReference type="EMBL" id="LDPH01000018">
    <property type="protein sequence ID" value="KLV25123.1"/>
    <property type="molecule type" value="Genomic_DNA"/>
</dbReference>
<evidence type="ECO:0000313" key="2">
    <source>
        <dbReference type="Proteomes" id="UP000036045"/>
    </source>
</evidence>
<dbReference type="OrthoDB" id="2436979at2"/>